<sequence>MDTIHDTTGTLDEALQRLHTTGPEFDGWLSNHGPMAVESLVRGGQAPRVHRWLDQYSERLDAMPAPGDPIRADDWQGALGDPKRLADWIVFFERAVTERPWRDVLAEWWPRLLPGIAAGATHPVIRVGHAVRTLLAEPAGTNAPRLAELAHGLGYWAARHQPLPPLTSLPSVPDAAGALDSVPRIDDQSGGIRARFTRLTAFPAWAEAGPVDPDAARERLGELVGAAVRMYGTHALGSPVMLVHAATAPNAVLRTLPALPRELWAGSLEAAWAASAAVTSVYAPSTPAPAPVPSGAEPEEVFARAAAHGNDHAIKFADTALEVGGDAALGAAVLALDLIEPA</sequence>
<protein>
    <submittedName>
        <fullName evidence="2">Questin oxidase family protein</fullName>
    </submittedName>
</protein>
<keyword evidence="1" id="KW-0560">Oxidoreductase</keyword>
<organism evidence="2 3">
    <name type="scientific">Streptomyces xanthii</name>
    <dbReference type="NCBI Taxonomy" id="2768069"/>
    <lineage>
        <taxon>Bacteria</taxon>
        <taxon>Bacillati</taxon>
        <taxon>Actinomycetota</taxon>
        <taxon>Actinomycetes</taxon>
        <taxon>Kitasatosporales</taxon>
        <taxon>Streptomycetaceae</taxon>
        <taxon>Streptomyces</taxon>
    </lineage>
</organism>
<proteinExistence type="predicted"/>
<dbReference type="KEGG" id="sxn:IAG42_20300"/>
<evidence type="ECO:0000256" key="1">
    <source>
        <dbReference type="ARBA" id="ARBA00023002"/>
    </source>
</evidence>
<accession>A0A7H1BAE0</accession>
<dbReference type="Proteomes" id="UP000516428">
    <property type="component" value="Chromosome"/>
</dbReference>
<gene>
    <name evidence="2" type="ORF">IAG42_20300</name>
</gene>
<name>A0A7H1BAE0_9ACTN</name>
<dbReference type="InterPro" id="IPR025337">
    <property type="entry name" value="Questin_oxidase-like"/>
</dbReference>
<reference evidence="2 3" key="1">
    <citation type="submission" date="2020-09" db="EMBL/GenBank/DDBJ databases">
        <title>A novel species.</title>
        <authorList>
            <person name="Gao J."/>
        </authorList>
    </citation>
    <scope>NUCLEOTIDE SEQUENCE [LARGE SCALE GENOMIC DNA]</scope>
    <source>
        <strain evidence="2 3">CRXT-Y-14</strain>
    </source>
</reference>
<dbReference type="Pfam" id="PF14027">
    <property type="entry name" value="Questin_oxidase"/>
    <property type="match status" value="1"/>
</dbReference>
<evidence type="ECO:0000313" key="2">
    <source>
        <dbReference type="EMBL" id="QNS05695.1"/>
    </source>
</evidence>
<dbReference type="GO" id="GO:0016491">
    <property type="term" value="F:oxidoreductase activity"/>
    <property type="evidence" value="ECO:0007669"/>
    <property type="project" value="UniProtKB-KW"/>
</dbReference>
<evidence type="ECO:0000313" key="3">
    <source>
        <dbReference type="Proteomes" id="UP000516428"/>
    </source>
</evidence>
<keyword evidence="3" id="KW-1185">Reference proteome</keyword>
<dbReference type="AlphaFoldDB" id="A0A7H1BAE0"/>
<dbReference type="RefSeq" id="WP_188338385.1">
    <property type="nucleotide sequence ID" value="NZ_CP061281.1"/>
</dbReference>
<dbReference type="EMBL" id="CP061281">
    <property type="protein sequence ID" value="QNS05695.1"/>
    <property type="molecule type" value="Genomic_DNA"/>
</dbReference>